<proteinExistence type="predicted"/>
<accession>A0AA49GPH9</accession>
<feature type="transmembrane region" description="Helical" evidence="1">
    <location>
        <begin position="387"/>
        <end position="413"/>
    </location>
</feature>
<dbReference type="Pfam" id="PF14342">
    <property type="entry name" value="DUF4396"/>
    <property type="match status" value="1"/>
</dbReference>
<organism evidence="3">
    <name type="scientific">Roseihalotalea indica</name>
    <dbReference type="NCBI Taxonomy" id="2867963"/>
    <lineage>
        <taxon>Bacteria</taxon>
        <taxon>Pseudomonadati</taxon>
        <taxon>Bacteroidota</taxon>
        <taxon>Cytophagia</taxon>
        <taxon>Cytophagales</taxon>
        <taxon>Catalimonadaceae</taxon>
        <taxon>Roseihalotalea</taxon>
    </lineage>
</organism>
<keyword evidence="1" id="KW-1133">Transmembrane helix</keyword>
<protein>
    <submittedName>
        <fullName evidence="3">DUF4396 domain-containing protein</fullName>
    </submittedName>
</protein>
<feature type="domain" description="DUF4396" evidence="2">
    <location>
        <begin position="420"/>
        <end position="537"/>
    </location>
</feature>
<evidence type="ECO:0000313" key="3">
    <source>
        <dbReference type="EMBL" id="WKN38587.1"/>
    </source>
</evidence>
<gene>
    <name evidence="3" type="ORF">K4G66_07715</name>
</gene>
<dbReference type="InterPro" id="IPR025509">
    <property type="entry name" value="DUF4396"/>
</dbReference>
<feature type="transmembrane region" description="Helical" evidence="1">
    <location>
        <begin position="343"/>
        <end position="361"/>
    </location>
</feature>
<evidence type="ECO:0000259" key="2">
    <source>
        <dbReference type="Pfam" id="PF14342"/>
    </source>
</evidence>
<evidence type="ECO:0000256" key="1">
    <source>
        <dbReference type="SAM" id="Phobius"/>
    </source>
</evidence>
<dbReference type="AlphaFoldDB" id="A0AA49GPH9"/>
<dbReference type="EMBL" id="CP120682">
    <property type="protein sequence ID" value="WKN38587.1"/>
    <property type="molecule type" value="Genomic_DNA"/>
</dbReference>
<feature type="transmembrane region" description="Helical" evidence="1">
    <location>
        <begin position="507"/>
        <end position="527"/>
    </location>
</feature>
<sequence length="541" mass="61255">MKWPYFTLAGAVILILGFGLTNLVKEDLQVAPWTKKGAMEGRLTMHTKNVTRVLQPDAEALYQYIKKTINYEGITLAANPPTQDSWTTFVQQSIPVNPNARHVLVLPSENEEALQWSLPALYYAYYYGSPIIFVQDSNIEESQAQRYQHLTAYLIGPEELIPSSVGEKFRQSERIAGRDLADHAVHLAEYRDEATEFGWGREEDRQNGYFHYVVTTPKDALMGLAALPFARSNNASLLYTAENGSVPASTDRYTWTQRADWFVSPSEGPFRHFWVVSPTLSYGGQSRMDFSVEKAEYASLGPIALGYMEGLMIMFIALGIASAIFVGVHASNTLSMVNVPMKVAWTMSSLMLPIVGPLLYITSYRRPAYQTDDGTWHWLRPQNIQSAAATVMGFGYGAPLMVAIGFLFVWFGFPLNYDEWLSDFVYWLGAGMPIMMIGMFILSVLIAWGLAQYPMKKMMMDMPPKRIAWMSFKTTLLSMAAVSLGMMTLTWWMLMDHIPMMPKEDDILWFGSLWAASFIGFLIAWPFNWFMIRNHLKPGNV</sequence>
<name>A0AA49GPH9_9BACT</name>
<feature type="transmembrane region" description="Helical" evidence="1">
    <location>
        <begin position="472"/>
        <end position="495"/>
    </location>
</feature>
<feature type="transmembrane region" description="Helical" evidence="1">
    <location>
        <begin position="311"/>
        <end position="331"/>
    </location>
</feature>
<feature type="transmembrane region" description="Helical" evidence="1">
    <location>
        <begin position="6"/>
        <end position="24"/>
    </location>
</feature>
<keyword evidence="1" id="KW-0812">Transmembrane</keyword>
<reference evidence="3" key="1">
    <citation type="journal article" date="2023" name="Comput. Struct. Biotechnol. J.">
        <title>Discovery of a novel marine Bacteroidetes with a rich repertoire of carbohydrate-active enzymes.</title>
        <authorList>
            <person name="Chen B."/>
            <person name="Liu G."/>
            <person name="Chen Q."/>
            <person name="Wang H."/>
            <person name="Liu L."/>
            <person name="Tang K."/>
        </authorList>
    </citation>
    <scope>NUCLEOTIDE SEQUENCE</scope>
    <source>
        <strain evidence="3">TK19036</strain>
    </source>
</reference>
<reference evidence="3" key="2">
    <citation type="journal article" date="2024" name="Antonie Van Leeuwenhoek">
        <title>Roseihalotalea indica gen. nov., sp. nov., a halophilic Bacteroidetes from mesopelagic Southwest Indian Ocean with higher carbohydrate metabolic potential.</title>
        <authorList>
            <person name="Chen B."/>
            <person name="Zhang M."/>
            <person name="Lin D."/>
            <person name="Ye J."/>
            <person name="Tang K."/>
        </authorList>
    </citation>
    <scope>NUCLEOTIDE SEQUENCE</scope>
    <source>
        <strain evidence="3">TK19036</strain>
    </source>
</reference>
<keyword evidence="1" id="KW-0472">Membrane</keyword>
<feature type="transmembrane region" description="Helical" evidence="1">
    <location>
        <begin position="425"/>
        <end position="451"/>
    </location>
</feature>